<comment type="caution">
    <text evidence="1">The sequence shown here is derived from an EMBL/GenBank/DDBJ whole genome shotgun (WGS) entry which is preliminary data.</text>
</comment>
<feature type="non-terminal residue" evidence="1">
    <location>
        <position position="1"/>
    </location>
</feature>
<evidence type="ECO:0000313" key="2">
    <source>
        <dbReference type="Proteomes" id="UP001239111"/>
    </source>
</evidence>
<name>A0ACC2NC14_9HYME</name>
<gene>
    <name evidence="1" type="ORF">QAD02_010350</name>
</gene>
<sequence>IVSLMFEISKIYKMKGQQCCLTSFNDFLLGFGTAFRFDFGEAPEEMKMKFLFTVQQLGIRNCKDPEFSVLGKEITQDMKKEPDPYLDEDYVERCLLAGKLLKETDCSIVSSIFAESRIHGTGGEQCSHQTSFNNFLLGFGTAVRFDFGDACEEMKNRFLYSVQQLGVRLLNNVNFSVLRKELIQEMMKEPEPCLDQTYIKNCLIAGKLSKEDAFLTLSKKAIEVVTIDSSDSESNDMESPPKRIRETCVIPADPHRWWEKLMPDSVRSRCRNPKCTFTKEAHPPHLPPNGNSPLSLLEMRILIKWLYQSGNLNSRGSNKTYGTMHLQGHLTHRSPESLRNCVRRTIPNNLAKLELPKSLKYYFQHKKPA</sequence>
<dbReference type="Proteomes" id="UP001239111">
    <property type="component" value="Chromosome 4"/>
</dbReference>
<keyword evidence="2" id="KW-1185">Reference proteome</keyword>
<protein>
    <submittedName>
        <fullName evidence="1">Uncharacterized protein</fullName>
    </submittedName>
</protein>
<reference evidence="1" key="1">
    <citation type="submission" date="2023-04" db="EMBL/GenBank/DDBJ databases">
        <title>A chromosome-level genome assembly of the parasitoid wasp Eretmocerus hayati.</title>
        <authorList>
            <person name="Zhong Y."/>
            <person name="Liu S."/>
            <person name="Liu Y."/>
        </authorList>
    </citation>
    <scope>NUCLEOTIDE SEQUENCE</scope>
    <source>
        <strain evidence="1">ZJU_SS_LIU_2023</strain>
    </source>
</reference>
<proteinExistence type="predicted"/>
<evidence type="ECO:0000313" key="1">
    <source>
        <dbReference type="EMBL" id="KAJ8668687.1"/>
    </source>
</evidence>
<dbReference type="EMBL" id="CM056744">
    <property type="protein sequence ID" value="KAJ8668687.1"/>
    <property type="molecule type" value="Genomic_DNA"/>
</dbReference>
<organism evidence="1 2">
    <name type="scientific">Eretmocerus hayati</name>
    <dbReference type="NCBI Taxonomy" id="131215"/>
    <lineage>
        <taxon>Eukaryota</taxon>
        <taxon>Metazoa</taxon>
        <taxon>Ecdysozoa</taxon>
        <taxon>Arthropoda</taxon>
        <taxon>Hexapoda</taxon>
        <taxon>Insecta</taxon>
        <taxon>Pterygota</taxon>
        <taxon>Neoptera</taxon>
        <taxon>Endopterygota</taxon>
        <taxon>Hymenoptera</taxon>
        <taxon>Apocrita</taxon>
        <taxon>Proctotrupomorpha</taxon>
        <taxon>Chalcidoidea</taxon>
        <taxon>Aphelinidae</taxon>
        <taxon>Aphelininae</taxon>
        <taxon>Eretmocerus</taxon>
    </lineage>
</organism>
<accession>A0ACC2NC14</accession>